<feature type="domain" description="HAT C-terminal dimerisation" evidence="1">
    <location>
        <begin position="21"/>
        <end position="84"/>
    </location>
</feature>
<evidence type="ECO:0000313" key="2">
    <source>
        <dbReference type="EMBL" id="ETI56372.1"/>
    </source>
</evidence>
<name>V9G181_PHYNI</name>
<dbReference type="GO" id="GO:0046983">
    <property type="term" value="F:protein dimerization activity"/>
    <property type="evidence" value="ECO:0007669"/>
    <property type="project" value="InterPro"/>
</dbReference>
<evidence type="ECO:0000313" key="3">
    <source>
        <dbReference type="Proteomes" id="UP000018721"/>
    </source>
</evidence>
<proteinExistence type="predicted"/>
<reference evidence="2 3" key="1">
    <citation type="submission" date="2013-11" db="EMBL/GenBank/DDBJ databases">
        <title>The Genome Sequence of Phytophthora parasitica P1569.</title>
        <authorList>
            <consortium name="The Broad Institute Genomics Platform"/>
            <person name="Russ C."/>
            <person name="Tyler B."/>
            <person name="Panabieres F."/>
            <person name="Shan W."/>
            <person name="Tripathy S."/>
            <person name="Grunwald N."/>
            <person name="Machado M."/>
            <person name="Johnson C.S."/>
            <person name="Arredondo F."/>
            <person name="Hong C."/>
            <person name="Coffey M."/>
            <person name="Young S.K."/>
            <person name="Zeng Q."/>
            <person name="Gargeya S."/>
            <person name="Fitzgerald M."/>
            <person name="Abouelleil A."/>
            <person name="Alvarado L."/>
            <person name="Chapman S.B."/>
            <person name="Gainer-Dewar J."/>
            <person name="Goldberg J."/>
            <person name="Griggs A."/>
            <person name="Gujja S."/>
            <person name="Hansen M."/>
            <person name="Howarth C."/>
            <person name="Imamovic A."/>
            <person name="Ireland A."/>
            <person name="Larimer J."/>
            <person name="McCowan C."/>
            <person name="Murphy C."/>
            <person name="Pearson M."/>
            <person name="Poon T.W."/>
            <person name="Priest M."/>
            <person name="Roberts A."/>
            <person name="Saif S."/>
            <person name="Shea T."/>
            <person name="Sykes S."/>
            <person name="Wortman J."/>
            <person name="Nusbaum C."/>
            <person name="Birren B."/>
        </authorList>
    </citation>
    <scope>NUCLEOTIDE SEQUENCE [LARGE SCALE GENOMIC DNA]</scope>
    <source>
        <strain evidence="2 3">P1569</strain>
    </source>
</reference>
<dbReference type="Proteomes" id="UP000018721">
    <property type="component" value="Unassembled WGS sequence"/>
</dbReference>
<dbReference type="HOGENOM" id="CLU_1931703_0_0_1"/>
<dbReference type="SUPFAM" id="SSF53098">
    <property type="entry name" value="Ribonuclease H-like"/>
    <property type="match status" value="1"/>
</dbReference>
<dbReference type="EMBL" id="ANIZ01000166">
    <property type="protein sequence ID" value="ETI56372.1"/>
    <property type="molecule type" value="Genomic_DNA"/>
</dbReference>
<evidence type="ECO:0000259" key="1">
    <source>
        <dbReference type="Pfam" id="PF05699"/>
    </source>
</evidence>
<keyword evidence="3" id="KW-1185">Reference proteome</keyword>
<dbReference type="Pfam" id="PF05699">
    <property type="entry name" value="Dimer_Tnp_hAT"/>
    <property type="match status" value="1"/>
</dbReference>
<protein>
    <recommendedName>
        <fullName evidence="1">HAT C-terminal dimerisation domain-containing protein</fullName>
    </recommendedName>
</protein>
<gene>
    <name evidence="2" type="ORF">F443_01068</name>
</gene>
<dbReference type="InterPro" id="IPR012337">
    <property type="entry name" value="RNaseH-like_sf"/>
</dbReference>
<organism evidence="2 3">
    <name type="scientific">Phytophthora nicotianae P1569</name>
    <dbReference type="NCBI Taxonomy" id="1317065"/>
    <lineage>
        <taxon>Eukaryota</taxon>
        <taxon>Sar</taxon>
        <taxon>Stramenopiles</taxon>
        <taxon>Oomycota</taxon>
        <taxon>Peronosporomycetes</taxon>
        <taxon>Peronosporales</taxon>
        <taxon>Peronosporaceae</taxon>
        <taxon>Phytophthora</taxon>
    </lineage>
</organism>
<dbReference type="InterPro" id="IPR008906">
    <property type="entry name" value="HATC_C_dom"/>
</dbReference>
<sequence length="131" mass="15297">MFKWIRGEYTTSCSADFSDDSVVMFWEYESKSKQNSKLPHLALTILSIVVNTATCERLFSELALIQTLKRNRMTIEKTMKHQVMRQYVREKIAIPRLPPRAISTGTSIETVWRINSLIQKKTIQIFRKKNG</sequence>
<comment type="caution">
    <text evidence="2">The sequence shown here is derived from an EMBL/GenBank/DDBJ whole genome shotgun (WGS) entry which is preliminary data.</text>
</comment>
<accession>V9G181</accession>
<dbReference type="AlphaFoldDB" id="V9G181"/>